<accession>A0A316F886</accession>
<keyword evidence="1" id="KW-0732">Signal</keyword>
<evidence type="ECO:0000256" key="1">
    <source>
        <dbReference type="SAM" id="SignalP"/>
    </source>
</evidence>
<evidence type="ECO:0000313" key="3">
    <source>
        <dbReference type="Proteomes" id="UP000245697"/>
    </source>
</evidence>
<dbReference type="Proteomes" id="UP000245697">
    <property type="component" value="Unassembled WGS sequence"/>
</dbReference>
<feature type="signal peptide" evidence="1">
    <location>
        <begin position="1"/>
        <end position="29"/>
    </location>
</feature>
<comment type="caution">
    <text evidence="2">The sequence shown here is derived from an EMBL/GenBank/DDBJ whole genome shotgun (WGS) entry which is preliminary data.</text>
</comment>
<dbReference type="RefSeq" id="WP_146246549.1">
    <property type="nucleotide sequence ID" value="NZ_QGGR01000019.1"/>
</dbReference>
<feature type="chain" id="PRO_5016406924" evidence="1">
    <location>
        <begin position="30"/>
        <end position="166"/>
    </location>
</feature>
<gene>
    <name evidence="2" type="ORF">BC793_11996</name>
</gene>
<dbReference type="OrthoDB" id="3386540at2"/>
<protein>
    <submittedName>
        <fullName evidence="2">Uncharacterized protein</fullName>
    </submittedName>
</protein>
<keyword evidence="3" id="KW-1185">Reference proteome</keyword>
<reference evidence="2 3" key="1">
    <citation type="submission" date="2018-05" db="EMBL/GenBank/DDBJ databases">
        <title>Genomic Encyclopedia of Archaeal and Bacterial Type Strains, Phase II (KMG-II): from individual species to whole genera.</title>
        <authorList>
            <person name="Goeker M."/>
        </authorList>
    </citation>
    <scope>NUCLEOTIDE SEQUENCE [LARGE SCALE GENOMIC DNA]</scope>
    <source>
        <strain evidence="2 3">DSM 45184</strain>
    </source>
</reference>
<organism evidence="2 3">
    <name type="scientific">Actinoplanes xinjiangensis</name>
    <dbReference type="NCBI Taxonomy" id="512350"/>
    <lineage>
        <taxon>Bacteria</taxon>
        <taxon>Bacillati</taxon>
        <taxon>Actinomycetota</taxon>
        <taxon>Actinomycetes</taxon>
        <taxon>Micromonosporales</taxon>
        <taxon>Micromonosporaceae</taxon>
        <taxon>Actinoplanes</taxon>
    </lineage>
</organism>
<proteinExistence type="predicted"/>
<name>A0A316F886_9ACTN</name>
<dbReference type="AlphaFoldDB" id="A0A316F886"/>
<dbReference type="EMBL" id="QGGR01000019">
    <property type="protein sequence ID" value="PWK40488.1"/>
    <property type="molecule type" value="Genomic_DNA"/>
</dbReference>
<evidence type="ECO:0000313" key="2">
    <source>
        <dbReference type="EMBL" id="PWK40488.1"/>
    </source>
</evidence>
<sequence>MRRQRTGLRALVVALAVTMGLGVAGVAHATVYRVDEFKITESHFDFGDGRLHDVSGRPTDDGRLDWVMNTAGVWEPTLVGRIWINNARDECVRVQMMVEYDNGFIETYTDTSSDFCAPNGQTWFDDVNFRPVVSQYVHAVTIKLQCAESSGDPWVTAGQSARYVEP</sequence>